<keyword evidence="6" id="KW-0139">CF(1)</keyword>
<accession>A0A484HAF3</accession>
<dbReference type="NCBIfam" id="NF009983">
    <property type="entry name" value="PRK13449.1"/>
    <property type="match status" value="1"/>
</dbReference>
<dbReference type="AlphaFoldDB" id="A0A484HAF3"/>
<feature type="domain" description="ATP synthase F1 complex delta/epsilon subunit N-terminal" evidence="8">
    <location>
        <begin position="3"/>
        <end position="81"/>
    </location>
</feature>
<protein>
    <submittedName>
        <fullName evidence="9">ATP synthase epsilon chain</fullName>
        <ecNumber evidence="9">3.6.3.14</ecNumber>
    </submittedName>
</protein>
<organism evidence="9">
    <name type="scientific">invertebrate metagenome</name>
    <dbReference type="NCBI Taxonomy" id="1711999"/>
    <lineage>
        <taxon>unclassified sequences</taxon>
        <taxon>metagenomes</taxon>
        <taxon>organismal metagenomes</taxon>
    </lineage>
</organism>
<reference evidence="9" key="1">
    <citation type="submission" date="2018-10" db="EMBL/GenBank/DDBJ databases">
        <authorList>
            <person name="Gruber-Vodicka H."/>
            <person name="Jaeckle O."/>
        </authorList>
    </citation>
    <scope>NUCLEOTIDE SEQUENCE</scope>
</reference>
<dbReference type="SUPFAM" id="SSF51344">
    <property type="entry name" value="Epsilon subunit of F1F0-ATP synthase N-terminal domain"/>
    <property type="match status" value="1"/>
</dbReference>
<gene>
    <name evidence="9" type="ORF">RIEGSTA812A_PEG_225</name>
</gene>
<keyword evidence="4" id="KW-0406">Ion transport</keyword>
<dbReference type="InterPro" id="IPR020546">
    <property type="entry name" value="ATP_synth_F1_dsu/esu_N"/>
</dbReference>
<name>A0A484HAF3_9ZZZZ</name>
<dbReference type="InterPro" id="IPR036771">
    <property type="entry name" value="ATPsynth_dsu/esu_N"/>
</dbReference>
<comment type="similarity">
    <text evidence="2">Belongs to the ATPase epsilon chain family.</text>
</comment>
<evidence type="ECO:0000259" key="8">
    <source>
        <dbReference type="Pfam" id="PF02823"/>
    </source>
</evidence>
<dbReference type="NCBIfam" id="TIGR01216">
    <property type="entry name" value="ATP_synt_epsi"/>
    <property type="match status" value="1"/>
</dbReference>
<dbReference type="GO" id="GO:0045259">
    <property type="term" value="C:proton-transporting ATP synthase complex"/>
    <property type="evidence" value="ECO:0007669"/>
    <property type="project" value="UniProtKB-KW"/>
</dbReference>
<dbReference type="GO" id="GO:0046933">
    <property type="term" value="F:proton-transporting ATP synthase activity, rotational mechanism"/>
    <property type="evidence" value="ECO:0007669"/>
    <property type="project" value="InterPro"/>
</dbReference>
<keyword evidence="7" id="KW-0066">ATP synthesis</keyword>
<evidence type="ECO:0000256" key="1">
    <source>
        <dbReference type="ARBA" id="ARBA00004170"/>
    </source>
</evidence>
<evidence type="ECO:0000256" key="7">
    <source>
        <dbReference type="ARBA" id="ARBA00023310"/>
    </source>
</evidence>
<evidence type="ECO:0000256" key="5">
    <source>
        <dbReference type="ARBA" id="ARBA00023136"/>
    </source>
</evidence>
<evidence type="ECO:0000256" key="6">
    <source>
        <dbReference type="ARBA" id="ARBA00023196"/>
    </source>
</evidence>
<keyword evidence="9" id="KW-0378">Hydrolase</keyword>
<proteinExistence type="inferred from homology"/>
<evidence type="ECO:0000256" key="3">
    <source>
        <dbReference type="ARBA" id="ARBA00022448"/>
    </source>
</evidence>
<sequence length="131" mass="14220">MVQFELVAPEKLLFSEQVEMVVVPGSEGDFGVLINHAPMIATIRPGVLAVYRNGQVVERIFVTGGFAEVTETTLTVLAEEALFVDSLERVAIERQLALAKKAFQTAETPTTSAKAERQIVVAESMLTALQT</sequence>
<dbReference type="EC" id="3.6.3.14" evidence="9"/>
<dbReference type="EMBL" id="LR026963">
    <property type="protein sequence ID" value="VBB68752.1"/>
    <property type="molecule type" value="Genomic_DNA"/>
</dbReference>
<dbReference type="PANTHER" id="PTHR13822">
    <property type="entry name" value="ATP SYNTHASE DELTA/EPSILON CHAIN"/>
    <property type="match status" value="1"/>
</dbReference>
<keyword evidence="5" id="KW-0472">Membrane</keyword>
<evidence type="ECO:0000256" key="4">
    <source>
        <dbReference type="ARBA" id="ARBA00023065"/>
    </source>
</evidence>
<dbReference type="Pfam" id="PF02823">
    <property type="entry name" value="ATP-synt_DE_N"/>
    <property type="match status" value="1"/>
</dbReference>
<keyword evidence="3" id="KW-0813">Transport</keyword>
<evidence type="ECO:0000256" key="2">
    <source>
        <dbReference type="ARBA" id="ARBA00005712"/>
    </source>
</evidence>
<dbReference type="GO" id="GO:0016787">
    <property type="term" value="F:hydrolase activity"/>
    <property type="evidence" value="ECO:0007669"/>
    <property type="project" value="UniProtKB-KW"/>
</dbReference>
<evidence type="ECO:0000313" key="9">
    <source>
        <dbReference type="EMBL" id="VBB68752.1"/>
    </source>
</evidence>
<dbReference type="PANTHER" id="PTHR13822:SF10">
    <property type="entry name" value="ATP SYNTHASE EPSILON CHAIN, CHLOROPLASTIC"/>
    <property type="match status" value="1"/>
</dbReference>
<comment type="subcellular location">
    <subcellularLocation>
        <location evidence="1">Membrane</location>
        <topology evidence="1">Peripheral membrane protein</topology>
    </subcellularLocation>
</comment>
<dbReference type="CDD" id="cd12152">
    <property type="entry name" value="F1-ATPase_delta"/>
    <property type="match status" value="1"/>
</dbReference>
<dbReference type="HAMAP" id="MF_00530">
    <property type="entry name" value="ATP_synth_epsil_bac"/>
    <property type="match status" value="1"/>
</dbReference>
<dbReference type="Gene3D" id="2.60.15.10">
    <property type="entry name" value="F0F1 ATP synthase delta/epsilon subunit, N-terminal"/>
    <property type="match status" value="1"/>
</dbReference>
<dbReference type="InterPro" id="IPR001469">
    <property type="entry name" value="ATP_synth_F1_dsu/esu"/>
</dbReference>